<organism evidence="2 3">
    <name type="scientific">Saccharothrix syringae</name>
    <name type="common">Nocardiopsis syringae</name>
    <dbReference type="NCBI Taxonomy" id="103733"/>
    <lineage>
        <taxon>Bacteria</taxon>
        <taxon>Bacillati</taxon>
        <taxon>Actinomycetota</taxon>
        <taxon>Actinomycetes</taxon>
        <taxon>Pseudonocardiales</taxon>
        <taxon>Pseudonocardiaceae</taxon>
        <taxon>Saccharothrix</taxon>
    </lineage>
</organism>
<keyword evidence="3" id="KW-1185">Reference proteome</keyword>
<accession>A0A5Q0HAM1</accession>
<dbReference type="EMBL" id="CP034550">
    <property type="protein sequence ID" value="QFZ23298.1"/>
    <property type="molecule type" value="Genomic_DNA"/>
</dbReference>
<protein>
    <submittedName>
        <fullName evidence="2">Uncharacterized protein</fullName>
    </submittedName>
</protein>
<dbReference type="AlphaFoldDB" id="A0A5Q0HAM1"/>
<gene>
    <name evidence="2" type="ORF">EKG83_42910</name>
</gene>
<sequence>MALGGSDRIRLVDVRTGAVFQDVHGNDPVFSPDGRLLVAQPRNPHEPAPVRAHAPEDLEPLPTGWAEPVVTRSPDS</sequence>
<dbReference type="Proteomes" id="UP000325787">
    <property type="component" value="Chromosome"/>
</dbReference>
<reference evidence="3" key="1">
    <citation type="journal article" date="2021" name="Curr. Microbiol.">
        <title>Complete genome of nocamycin-producing strain Saccharothrix syringae NRRL B-16468 reveals the biosynthetic potential for secondary metabolites.</title>
        <authorList>
            <person name="Mo X."/>
            <person name="Yang S."/>
        </authorList>
    </citation>
    <scope>NUCLEOTIDE SEQUENCE [LARGE SCALE GENOMIC DNA]</scope>
    <source>
        <strain evidence="3">ATCC 51364 / DSM 43886 / JCM 6844 / KCTC 9398 / NBRC 14523 / NRRL B-16468 / INA 2240</strain>
    </source>
</reference>
<dbReference type="KEGG" id="ssyi:EKG83_42910"/>
<feature type="region of interest" description="Disordered" evidence="1">
    <location>
        <begin position="38"/>
        <end position="76"/>
    </location>
</feature>
<evidence type="ECO:0000313" key="2">
    <source>
        <dbReference type="EMBL" id="QFZ23298.1"/>
    </source>
</evidence>
<name>A0A5Q0HAM1_SACSY</name>
<evidence type="ECO:0000256" key="1">
    <source>
        <dbReference type="SAM" id="MobiDB-lite"/>
    </source>
</evidence>
<proteinExistence type="predicted"/>
<evidence type="ECO:0000313" key="3">
    <source>
        <dbReference type="Proteomes" id="UP000325787"/>
    </source>
</evidence>
<dbReference type="RefSeq" id="WP_033429042.1">
    <property type="nucleotide sequence ID" value="NZ_CP034550.1"/>
</dbReference>